<dbReference type="GeneID" id="91097611"/>
<evidence type="ECO:0000313" key="2">
    <source>
        <dbReference type="EMBL" id="WWC91988.1"/>
    </source>
</evidence>
<dbReference type="Proteomes" id="UP001355207">
    <property type="component" value="Chromosome 9"/>
</dbReference>
<evidence type="ECO:0000313" key="3">
    <source>
        <dbReference type="Proteomes" id="UP001355207"/>
    </source>
</evidence>
<protein>
    <recommendedName>
        <fullName evidence="4">Inhibitor I9 domain-containing protein</fullName>
    </recommendedName>
</protein>
<evidence type="ECO:0008006" key="4">
    <source>
        <dbReference type="Google" id="ProtNLM"/>
    </source>
</evidence>
<accession>A0AAX4K486</accession>
<dbReference type="RefSeq" id="XP_066078750.1">
    <property type="nucleotide sequence ID" value="XM_066222653.1"/>
</dbReference>
<reference evidence="2 3" key="1">
    <citation type="submission" date="2024-01" db="EMBL/GenBank/DDBJ databases">
        <title>Comparative genomics of Cryptococcus and Kwoniella reveals pathogenesis evolution and contrasting modes of karyotype evolution via chromosome fusion or intercentromeric recombination.</title>
        <authorList>
            <person name="Coelho M.A."/>
            <person name="David-Palma M."/>
            <person name="Shea T."/>
            <person name="Bowers K."/>
            <person name="McGinley-Smith S."/>
            <person name="Mohammad A.W."/>
            <person name="Gnirke A."/>
            <person name="Yurkov A.M."/>
            <person name="Nowrousian M."/>
            <person name="Sun S."/>
            <person name="Cuomo C.A."/>
            <person name="Heitman J."/>
        </authorList>
    </citation>
    <scope>NUCLEOTIDE SEQUENCE [LARGE SCALE GENOMIC DNA]</scope>
    <source>
        <strain evidence="2 3">CBS 6074</strain>
    </source>
</reference>
<dbReference type="AlphaFoldDB" id="A0AAX4K486"/>
<evidence type="ECO:0000256" key="1">
    <source>
        <dbReference type="SAM" id="SignalP"/>
    </source>
</evidence>
<sequence>MQLSFRSFIFFIFFTLLSVSAYQLNLHNMANKQVIVQFKKSSSADDRQKIIGELKGKGASIVNDDNINSKILPFITVSLPESDFSTLQSDFSGDHAVVENVEADQEVRIQ</sequence>
<keyword evidence="1" id="KW-0732">Signal</keyword>
<dbReference type="InterPro" id="IPR037045">
    <property type="entry name" value="S8pro/Inhibitor_I9_sf"/>
</dbReference>
<feature type="signal peptide" evidence="1">
    <location>
        <begin position="1"/>
        <end position="21"/>
    </location>
</feature>
<gene>
    <name evidence="2" type="ORF">L201_006942</name>
</gene>
<proteinExistence type="predicted"/>
<keyword evidence="3" id="KW-1185">Reference proteome</keyword>
<dbReference type="Gene3D" id="3.30.70.80">
    <property type="entry name" value="Peptidase S8 propeptide/proteinase inhibitor I9"/>
    <property type="match status" value="1"/>
</dbReference>
<name>A0AAX4K486_9TREE</name>
<dbReference type="EMBL" id="CP144106">
    <property type="protein sequence ID" value="WWC91988.1"/>
    <property type="molecule type" value="Genomic_DNA"/>
</dbReference>
<organism evidence="2 3">
    <name type="scientific">Kwoniella dendrophila CBS 6074</name>
    <dbReference type="NCBI Taxonomy" id="1295534"/>
    <lineage>
        <taxon>Eukaryota</taxon>
        <taxon>Fungi</taxon>
        <taxon>Dikarya</taxon>
        <taxon>Basidiomycota</taxon>
        <taxon>Agaricomycotina</taxon>
        <taxon>Tremellomycetes</taxon>
        <taxon>Tremellales</taxon>
        <taxon>Cryptococcaceae</taxon>
        <taxon>Kwoniella</taxon>
    </lineage>
</organism>
<feature type="chain" id="PRO_5043321091" description="Inhibitor I9 domain-containing protein" evidence="1">
    <location>
        <begin position="22"/>
        <end position="110"/>
    </location>
</feature>